<dbReference type="Pfam" id="PF00078">
    <property type="entry name" value="RVT_1"/>
    <property type="match status" value="1"/>
</dbReference>
<feature type="domain" description="Reverse transcriptase" evidence="1">
    <location>
        <begin position="478"/>
        <end position="746"/>
    </location>
</feature>
<dbReference type="EMBL" id="CARXXK010001019">
    <property type="protein sequence ID" value="CAI6372132.1"/>
    <property type="molecule type" value="Genomic_DNA"/>
</dbReference>
<evidence type="ECO:0000313" key="3">
    <source>
        <dbReference type="Proteomes" id="UP001160148"/>
    </source>
</evidence>
<comment type="caution">
    <text evidence="2">The sequence shown here is derived from an EMBL/GenBank/DDBJ whole genome shotgun (WGS) entry which is preliminary data.</text>
</comment>
<keyword evidence="3" id="KW-1185">Reference proteome</keyword>
<evidence type="ECO:0000313" key="2">
    <source>
        <dbReference type="EMBL" id="CAI6372132.1"/>
    </source>
</evidence>
<dbReference type="SUPFAM" id="SSF56672">
    <property type="entry name" value="DNA/RNA polymerases"/>
    <property type="match status" value="1"/>
</dbReference>
<dbReference type="InterPro" id="IPR043502">
    <property type="entry name" value="DNA/RNA_pol_sf"/>
</dbReference>
<dbReference type="InterPro" id="IPR036691">
    <property type="entry name" value="Endo/exonu/phosph_ase_sf"/>
</dbReference>
<name>A0AAV0XXE6_9HEMI</name>
<dbReference type="GO" id="GO:0003824">
    <property type="term" value="F:catalytic activity"/>
    <property type="evidence" value="ECO:0007669"/>
    <property type="project" value="InterPro"/>
</dbReference>
<evidence type="ECO:0000259" key="1">
    <source>
        <dbReference type="PROSITE" id="PS50878"/>
    </source>
</evidence>
<dbReference type="InterPro" id="IPR005135">
    <property type="entry name" value="Endo/exonuclease/phosphatase"/>
</dbReference>
<dbReference type="Pfam" id="PF03372">
    <property type="entry name" value="Exo_endo_phos"/>
    <property type="match status" value="1"/>
</dbReference>
<proteinExistence type="predicted"/>
<gene>
    <name evidence="2" type="ORF">MEUPH1_LOCUS26051</name>
</gene>
<protein>
    <recommendedName>
        <fullName evidence="1">Reverse transcriptase domain-containing protein</fullName>
    </recommendedName>
</protein>
<dbReference type="PROSITE" id="PS50878">
    <property type="entry name" value="RT_POL"/>
    <property type="match status" value="1"/>
</dbReference>
<dbReference type="AlphaFoldDB" id="A0AAV0XXE6"/>
<dbReference type="Proteomes" id="UP001160148">
    <property type="component" value="Unassembled WGS sequence"/>
</dbReference>
<accession>A0AAV0XXE6</accession>
<dbReference type="SUPFAM" id="SSF56219">
    <property type="entry name" value="DNase I-like"/>
    <property type="match status" value="1"/>
</dbReference>
<dbReference type="PANTHER" id="PTHR36688">
    <property type="entry name" value="ENDO/EXONUCLEASE/PHOSPHATASE DOMAIN-CONTAINING PROTEIN"/>
    <property type="match status" value="1"/>
</dbReference>
<reference evidence="2 3" key="1">
    <citation type="submission" date="2023-01" db="EMBL/GenBank/DDBJ databases">
        <authorList>
            <person name="Whitehead M."/>
        </authorList>
    </citation>
    <scope>NUCLEOTIDE SEQUENCE [LARGE SCALE GENOMIC DNA]</scope>
</reference>
<sequence>MELHNTILLNWNANGLKNQRNTLLAFLNHHNIHIACITETHLSHTDKIKFPGYKIYRADRITQSRAMGGVAILVRNQIKQQQLPTLVLSYLEAVAVSININNKYITFVSAYQPPSRQKLIADIEIIMNLDNSVIIAGDLNSKHINWGCRVTNPNGSKLQAFIGNTPFTISAPNTPTYFPTDLNRLPDILDILIIKSVPFVCVHEPLIELDSDHIPVKITINSPSLFRCTNNSLIKGKPDWIRFSNHVQSNLKIPTCVPTIQIAEQTADHLTGVIIEAAQSCSNSVPQNIHSPGILPHSISSLIRRKHLARRTWQNHRNPADKKILNLLTKEVQAALQNYRVASYNSYLSNMRPGESNLWKATKRLLNQATNTIPPLRTDAKLVISDQEKCDVFSNMLYNTFSPNHICNPSNDLRVKHTLELPNYEVQNSINYVTPNEIKQIINNLPIKKSPGHDKITNLMLKKLPPKGLVFMTTLFNSLLRLGHFPPKWKVANIILIKKPGKDKSIPDSYRPISLLSSISKLFEKIIHTRLLFYLNAIDIIPKFQFGFRSNHSTVQQLLRITEHINTAFEKHCHTGAVFIDISKAFDKVWHEGLLFKLKSISTPSYLFNIINSFLLNRQFAVKINDNTSDLMPISAGVPQGSKLGPILFNIYVYDIPQSPRTNIALFADDTTIFTESRNIEALTTNLQAHLDVISYWCKKWRIQINASKSTGVIFSLRPYHFPEQLTFNNVNIPWSSTVKYLGLTLDKRLTWQPHISSKLQQAYQRLSMLYPILNKKSPLQKKCSLLIFKQILRPLLTYACPVWGKCATTHINKIQIFQNKVLRIISNAPWFIRNVNLHKDLQIQEITDFIKTSSKNFHTALLSSPGSLHYQLHVHPPQRRLKRGRPHDLLV</sequence>
<dbReference type="CDD" id="cd01650">
    <property type="entry name" value="RT_nLTR_like"/>
    <property type="match status" value="1"/>
</dbReference>
<dbReference type="PANTHER" id="PTHR36688:SF2">
    <property type="entry name" value="ENDONUCLEASE_EXONUCLEASE_PHOSPHATASE DOMAIN-CONTAINING PROTEIN"/>
    <property type="match status" value="1"/>
</dbReference>
<dbReference type="Gene3D" id="3.60.10.10">
    <property type="entry name" value="Endonuclease/exonuclease/phosphatase"/>
    <property type="match status" value="1"/>
</dbReference>
<dbReference type="InterPro" id="IPR000477">
    <property type="entry name" value="RT_dom"/>
</dbReference>
<organism evidence="2 3">
    <name type="scientific">Macrosiphum euphorbiae</name>
    <name type="common">potato aphid</name>
    <dbReference type="NCBI Taxonomy" id="13131"/>
    <lineage>
        <taxon>Eukaryota</taxon>
        <taxon>Metazoa</taxon>
        <taxon>Ecdysozoa</taxon>
        <taxon>Arthropoda</taxon>
        <taxon>Hexapoda</taxon>
        <taxon>Insecta</taxon>
        <taxon>Pterygota</taxon>
        <taxon>Neoptera</taxon>
        <taxon>Paraneoptera</taxon>
        <taxon>Hemiptera</taxon>
        <taxon>Sternorrhyncha</taxon>
        <taxon>Aphidomorpha</taxon>
        <taxon>Aphidoidea</taxon>
        <taxon>Aphididae</taxon>
        <taxon>Macrosiphini</taxon>
        <taxon>Macrosiphum</taxon>
    </lineage>
</organism>
<dbReference type="InterPro" id="IPR052560">
    <property type="entry name" value="RdDP_mobile_element"/>
</dbReference>
<dbReference type="GO" id="GO:0071897">
    <property type="term" value="P:DNA biosynthetic process"/>
    <property type="evidence" value="ECO:0007669"/>
    <property type="project" value="UniProtKB-ARBA"/>
</dbReference>